<dbReference type="EMBL" id="JANBUY010000063">
    <property type="protein sequence ID" value="KAJ2865299.1"/>
    <property type="molecule type" value="Genomic_DNA"/>
</dbReference>
<evidence type="ECO:0000256" key="1">
    <source>
        <dbReference type="SAM" id="MobiDB-lite"/>
    </source>
</evidence>
<feature type="compositionally biased region" description="Polar residues" evidence="1">
    <location>
        <begin position="986"/>
        <end position="995"/>
    </location>
</feature>
<reference evidence="3" key="1">
    <citation type="submission" date="2022-07" db="EMBL/GenBank/DDBJ databases">
        <title>Phylogenomic reconstructions and comparative analyses of Kickxellomycotina fungi.</title>
        <authorList>
            <person name="Reynolds N.K."/>
            <person name="Stajich J.E."/>
            <person name="Barry K."/>
            <person name="Grigoriev I.V."/>
            <person name="Crous P."/>
            <person name="Smith M.E."/>
        </authorList>
    </citation>
    <scope>NUCLEOTIDE SEQUENCE</scope>
    <source>
        <strain evidence="3">RSA 476</strain>
    </source>
</reference>
<feature type="compositionally biased region" description="Basic and acidic residues" evidence="1">
    <location>
        <begin position="863"/>
        <end position="880"/>
    </location>
</feature>
<feature type="compositionally biased region" description="Low complexity" evidence="1">
    <location>
        <begin position="338"/>
        <end position="351"/>
    </location>
</feature>
<feature type="compositionally biased region" description="Polar residues" evidence="1">
    <location>
        <begin position="453"/>
        <end position="467"/>
    </location>
</feature>
<dbReference type="InterPro" id="IPR027267">
    <property type="entry name" value="AH/BAR_dom_sf"/>
</dbReference>
<sequence>MEDAELIQSFVPSTLAEEITRRYQAGSTALAQLVDHLSQRSQLEDLLASTIERAGGSGGGKFGSARGSIRSNSGVGLLTNARRGSEEVAGLVPALQKEVDALVRMHLHLSERINNEIVRPLQTFINTDAWSVAHTIEAKVRQMASEMKQHHEQIPKLSTRTVSKSARASQQAQQKLDNERSALVTLQQEWQKRIAGLVDDFETADVARIQIIRESALKFEHYKTEFFKAAQNGSGPVVDIAKGMRPSLQIVDVLSKDLCSSPTESFDPAESSLPQHTQAQPSQQRTMTSDSVAASVQSQQSESQAELDTTKDEAKPKGFLNMLRGKAKVVKKKISASEISMSSSQHSRSISNHVATPSIISSAHTRDTRDSDGLSPSIAVASELGSGGDPRALPRYRGDSFASSSHSARLTTEPGSSAQRIEALVSQHAQKPSTGDFAEWVFAEGLQSGSGGVSKSQDPSQSSADSLVHISNSALSAIEEPAATEAKPTVAPDLSEPVDPTQGESELRVAPQPETSVASTAFAVDSWPEIGKPLATTRAAAASVGDASRIFGRLDESFRVPDTPFDITAFEPLHADAGRGSPRTPAAVADLDMAFSIPSRPPIVAQATVSTSQSQTDSVFGATDAFLVRSGTDVKQSPQLGRIGDSMGGGHRRSVSVGTADKSPSISGQKVGDSKSSTKEMDSEDDETSDDDGGDNGAADQAFKVKFSIRERAIRDNPDESKAALSRVTTMLRAAPSVLRRNRRDVRTMYVPSALPVTKESFVLSEADDDDDKPLTPLPQRLGVLSGSSHVGNMVSEAFGGPVAPLTPVPQRNDADSIADPALTAAEGSSLQSEQPPQTMTSVDESVDQIAHAEPESASGDVKAVDTNDSHQSAELHSVETEGSSRQAPVVAATTADAAPAIEMLAQSMAGAHIDSPTAEPVLEASVSDTKALVKSEGSVRRRAPPPPPSAPPGSRARSVKQTSQTTMLTTASVVDPEMIAVAVESTTSTDGSTEPDSKQQDSLPAKAASCAVPDIAKPNDDEMPQVVPSAVLPASLPSHRGRRVGANSGPLAVTIHVRETLDFDYKYVSIDGPSINHLVTGEVTMHIQSIINPLELAPLRICIQRTEAAHWVANPTVVVLDASLTASKADGREWYRFVRPNLFAQVDAQTGADVAVFKYQVRGSEDMRVMPVFVREISNCSEGLCARMVFCEPNSEGYFAGDTVSEPAILLNMVGTVASQSSRPTAIWYQERNCLLWRLGDMHVPLPDTMTEAEILTLSRSLAFKARGDDQLQPGPIALKFEARCSRVLDAQISIVRVAAAGPLAPVSTVIAGPATRMVKSGKCTYFYDFGNDEHESSQSPSPDVAAVGDANAQPLRSEEEERDDNNNPEQKNGTEADNDSSGDNADHSSASSSEVWPSDHEDEVDETESKPTPSA</sequence>
<feature type="compositionally biased region" description="Polar residues" evidence="1">
    <location>
        <begin position="352"/>
        <end position="363"/>
    </location>
</feature>
<feature type="region of interest" description="Disordered" evidence="1">
    <location>
        <begin position="338"/>
        <end position="418"/>
    </location>
</feature>
<feature type="region of interest" description="Disordered" evidence="1">
    <location>
        <begin position="986"/>
        <end position="1009"/>
    </location>
</feature>
<evidence type="ECO:0000313" key="3">
    <source>
        <dbReference type="EMBL" id="KAJ2865299.1"/>
    </source>
</evidence>
<dbReference type="InterPro" id="IPR018808">
    <property type="entry name" value="Muniscin_C"/>
</dbReference>
<evidence type="ECO:0000313" key="4">
    <source>
        <dbReference type="Proteomes" id="UP001140074"/>
    </source>
</evidence>
<feature type="compositionally biased region" description="Polar residues" evidence="1">
    <location>
        <begin position="827"/>
        <end position="844"/>
    </location>
</feature>
<dbReference type="Proteomes" id="UP001140074">
    <property type="component" value="Unassembled WGS sequence"/>
</dbReference>
<accession>A0A9W8ISK9</accession>
<feature type="compositionally biased region" description="Low complexity" evidence="1">
    <location>
        <begin position="291"/>
        <end position="306"/>
    </location>
</feature>
<dbReference type="Gene3D" id="1.20.1270.60">
    <property type="entry name" value="Arfaptin homology (AH) domain/BAR domain"/>
    <property type="match status" value="1"/>
</dbReference>
<organism evidence="3 4">
    <name type="scientific">Coemansia aciculifera</name>
    <dbReference type="NCBI Taxonomy" id="417176"/>
    <lineage>
        <taxon>Eukaryota</taxon>
        <taxon>Fungi</taxon>
        <taxon>Fungi incertae sedis</taxon>
        <taxon>Zoopagomycota</taxon>
        <taxon>Kickxellomycotina</taxon>
        <taxon>Kickxellomycetes</taxon>
        <taxon>Kickxellales</taxon>
        <taxon>Kickxellaceae</taxon>
        <taxon>Coemansia</taxon>
    </lineage>
</organism>
<feature type="region of interest" description="Disordered" evidence="1">
    <location>
        <begin position="448"/>
        <end position="467"/>
    </location>
</feature>
<feature type="region of interest" description="Disordered" evidence="1">
    <location>
        <begin position="825"/>
        <end position="892"/>
    </location>
</feature>
<feature type="compositionally biased region" description="Acidic residues" evidence="1">
    <location>
        <begin position="682"/>
        <end position="694"/>
    </location>
</feature>
<feature type="region of interest" description="Disordered" evidence="1">
    <location>
        <begin position="261"/>
        <end position="320"/>
    </location>
</feature>
<protein>
    <recommendedName>
        <fullName evidence="2">Muniscin C-terminal domain-containing protein</fullName>
    </recommendedName>
</protein>
<feature type="region of interest" description="Disordered" evidence="1">
    <location>
        <begin position="922"/>
        <end position="973"/>
    </location>
</feature>
<proteinExistence type="predicted"/>
<name>A0A9W8ISK9_9FUNG</name>
<feature type="region of interest" description="Disordered" evidence="1">
    <location>
        <begin position="1335"/>
        <end position="1417"/>
    </location>
</feature>
<feature type="region of interest" description="Disordered" evidence="1">
    <location>
        <begin position="478"/>
        <end position="515"/>
    </location>
</feature>
<feature type="region of interest" description="Disordered" evidence="1">
    <location>
        <begin position="633"/>
        <end position="702"/>
    </location>
</feature>
<gene>
    <name evidence="3" type="ORF">GGH94_002314</name>
</gene>
<dbReference type="Pfam" id="PF10291">
    <property type="entry name" value="muHD"/>
    <property type="match status" value="1"/>
</dbReference>
<feature type="compositionally biased region" description="Polar residues" evidence="1">
    <location>
        <begin position="401"/>
        <end position="418"/>
    </location>
</feature>
<feature type="domain" description="Muniscin C-terminal" evidence="2">
    <location>
        <begin position="1077"/>
        <end position="1297"/>
    </location>
</feature>
<evidence type="ECO:0000259" key="2">
    <source>
        <dbReference type="Pfam" id="PF10291"/>
    </source>
</evidence>
<feature type="compositionally biased region" description="Polar residues" evidence="1">
    <location>
        <begin position="1372"/>
        <end position="1397"/>
    </location>
</feature>
<dbReference type="SUPFAM" id="SSF103657">
    <property type="entry name" value="BAR/IMD domain-like"/>
    <property type="match status" value="1"/>
</dbReference>
<comment type="caution">
    <text evidence="3">The sequence shown here is derived from an EMBL/GenBank/DDBJ whole genome shotgun (WGS) entry which is preliminary data.</text>
</comment>
<feature type="compositionally biased region" description="Polar residues" evidence="1">
    <location>
        <begin position="272"/>
        <end position="290"/>
    </location>
</feature>
<feature type="compositionally biased region" description="Polar residues" evidence="1">
    <location>
        <begin position="960"/>
        <end position="973"/>
    </location>
</feature>
<keyword evidence="4" id="KW-1185">Reference proteome</keyword>
<feature type="compositionally biased region" description="Basic and acidic residues" evidence="1">
    <location>
        <begin position="672"/>
        <end position="681"/>
    </location>
</feature>